<comment type="caution">
    <text evidence="1">The sequence shown here is derived from an EMBL/GenBank/DDBJ whole genome shotgun (WGS) entry which is preliminary data.</text>
</comment>
<dbReference type="SUPFAM" id="SSF56563">
    <property type="entry name" value="Major capsid protein gp5"/>
    <property type="match status" value="1"/>
</dbReference>
<evidence type="ECO:0000313" key="1">
    <source>
        <dbReference type="EMBL" id="KGL67115.1"/>
    </source>
</evidence>
<organism evidence="1 2">
    <name type="scientific">Limosilactobacillus mucosae</name>
    <name type="common">Lactobacillus mucosae</name>
    <dbReference type="NCBI Taxonomy" id="97478"/>
    <lineage>
        <taxon>Bacteria</taxon>
        <taxon>Bacillati</taxon>
        <taxon>Bacillota</taxon>
        <taxon>Bacilli</taxon>
        <taxon>Lactobacillales</taxon>
        <taxon>Lactobacillaceae</taxon>
        <taxon>Limosilactobacillus</taxon>
    </lineage>
</organism>
<evidence type="ECO:0000313" key="2">
    <source>
        <dbReference type="Proteomes" id="UP000030001"/>
    </source>
</evidence>
<sequence length="280" mass="29876">MADNMTMIADLVNPEVNAPIVQYTMQHAMRFTPLAQVDNTLVGNAGDTLQFPKFTYIGDAKNIAEGQAIPFDKLGTKMTKVKVQKAAKGTMITDEAVLSGYGDAIGESTRQLGLSIADFVDTAVLTAAKGGTQKVTIAPTVEGLQTALDMFNDEDDSTVVAVMSPKTASKLRMDAINKKLGSEAGANQVINGTYYDVLGAQIVRSKKLTDTEMILIKANQSSPALKLVMKRNVLLKTQQDIDHDATKMTATEHFAAFLYDDTKVVVATVQAAAEAGGTGH</sequence>
<dbReference type="EMBL" id="JROC01000028">
    <property type="protein sequence ID" value="KGL67115.1"/>
    <property type="molecule type" value="Genomic_DNA"/>
</dbReference>
<name>A0A099YEW5_LIMMU</name>
<protein>
    <submittedName>
        <fullName evidence="1">Head protein</fullName>
    </submittedName>
</protein>
<dbReference type="NCBIfam" id="TIGR04387">
    <property type="entry name" value="capsid_maj_N4"/>
    <property type="match status" value="1"/>
</dbReference>
<dbReference type="AlphaFoldDB" id="A0A099YEW5"/>
<dbReference type="Pfam" id="PF25209">
    <property type="entry name" value="Phage_capsid_4"/>
    <property type="match status" value="1"/>
</dbReference>
<dbReference type="Proteomes" id="UP000030001">
    <property type="component" value="Unassembled WGS sequence"/>
</dbReference>
<proteinExistence type="predicted"/>
<gene>
    <name evidence="1" type="ORF">LX03_04010</name>
</gene>
<accession>A0A099YEW5</accession>
<reference evidence="1 2" key="1">
    <citation type="submission" date="2014-09" db="EMBL/GenBank/DDBJ databases">
        <title>Lactobacillus mucosae CRL573 Genome Sequencing.</title>
        <authorList>
            <person name="Bleckwedel J."/>
            <person name="Teran L.C."/>
            <person name="Bonacina J."/>
            <person name="Saavedra L."/>
            <person name="Mozzi F.B."/>
            <person name="Raya R.R."/>
        </authorList>
    </citation>
    <scope>NUCLEOTIDE SEQUENCE [LARGE SCALE GENOMIC DNA]</scope>
    <source>
        <strain evidence="1 2">CRL573</strain>
    </source>
</reference>